<feature type="region of interest" description="Disordered" evidence="1">
    <location>
        <begin position="133"/>
        <end position="185"/>
    </location>
</feature>
<accession>S8F855</accession>
<evidence type="ECO:0000313" key="2">
    <source>
        <dbReference type="EMBL" id="EPS94969.1"/>
    </source>
</evidence>
<name>S8F855_FOMSC</name>
<reference evidence="2 3" key="1">
    <citation type="journal article" date="2012" name="Science">
        <title>The Paleozoic origin of enzymatic lignin decomposition reconstructed from 31 fungal genomes.</title>
        <authorList>
            <person name="Floudas D."/>
            <person name="Binder M."/>
            <person name="Riley R."/>
            <person name="Barry K."/>
            <person name="Blanchette R.A."/>
            <person name="Henrissat B."/>
            <person name="Martinez A.T."/>
            <person name="Otillar R."/>
            <person name="Spatafora J.W."/>
            <person name="Yadav J.S."/>
            <person name="Aerts A."/>
            <person name="Benoit I."/>
            <person name="Boyd A."/>
            <person name="Carlson A."/>
            <person name="Copeland A."/>
            <person name="Coutinho P.M."/>
            <person name="de Vries R.P."/>
            <person name="Ferreira P."/>
            <person name="Findley K."/>
            <person name="Foster B."/>
            <person name="Gaskell J."/>
            <person name="Glotzer D."/>
            <person name="Gorecki P."/>
            <person name="Heitman J."/>
            <person name="Hesse C."/>
            <person name="Hori C."/>
            <person name="Igarashi K."/>
            <person name="Jurgens J.A."/>
            <person name="Kallen N."/>
            <person name="Kersten P."/>
            <person name="Kohler A."/>
            <person name="Kuees U."/>
            <person name="Kumar T.K.A."/>
            <person name="Kuo A."/>
            <person name="LaButti K."/>
            <person name="Larrondo L.F."/>
            <person name="Lindquist E."/>
            <person name="Ling A."/>
            <person name="Lombard V."/>
            <person name="Lucas S."/>
            <person name="Lundell T."/>
            <person name="Martin R."/>
            <person name="McLaughlin D.J."/>
            <person name="Morgenstern I."/>
            <person name="Morin E."/>
            <person name="Murat C."/>
            <person name="Nagy L.G."/>
            <person name="Nolan M."/>
            <person name="Ohm R.A."/>
            <person name="Patyshakuliyeva A."/>
            <person name="Rokas A."/>
            <person name="Ruiz-Duenas F.J."/>
            <person name="Sabat G."/>
            <person name="Salamov A."/>
            <person name="Samejima M."/>
            <person name="Schmutz J."/>
            <person name="Slot J.C."/>
            <person name="St John F."/>
            <person name="Stenlid J."/>
            <person name="Sun H."/>
            <person name="Sun S."/>
            <person name="Syed K."/>
            <person name="Tsang A."/>
            <person name="Wiebenga A."/>
            <person name="Young D."/>
            <person name="Pisabarro A."/>
            <person name="Eastwood D.C."/>
            <person name="Martin F."/>
            <person name="Cullen D."/>
            <person name="Grigoriev I.V."/>
            <person name="Hibbett D.S."/>
        </authorList>
    </citation>
    <scope>NUCLEOTIDE SEQUENCE</scope>
    <source>
        <strain evidence="3">FP-58527</strain>
    </source>
</reference>
<sequence length="241" mass="27256">MPYMFQSSILAARAKAINPPHSGAEVRARLRFHKDAVKLLQIPSTTREAESYSGSRANRFFGTMGIPQPSTVALDDMSAGVQDAICFWKGRRRIVGDRQICFVRALIDTAVVDFEIFKLHQVVALELTMAKMESDPELPKTLPPKRPASPTFDEHAISKKPRRTDNAPSSTLHPTADAPRSRSWETSIPHRLPLRRAPYPDLASPLRIQLVLLKAMRTRRQSFERPLLLRLLRVPRRVLPP</sequence>
<dbReference type="HOGENOM" id="CLU_1151817_0_0_1"/>
<evidence type="ECO:0000313" key="3">
    <source>
        <dbReference type="Proteomes" id="UP000015241"/>
    </source>
</evidence>
<dbReference type="InParanoid" id="S8F855"/>
<dbReference type="AlphaFoldDB" id="S8F855"/>
<protein>
    <submittedName>
        <fullName evidence="2">Uncharacterized protein</fullName>
    </submittedName>
</protein>
<dbReference type="Proteomes" id="UP000015241">
    <property type="component" value="Unassembled WGS sequence"/>
</dbReference>
<keyword evidence="3" id="KW-1185">Reference proteome</keyword>
<gene>
    <name evidence="2" type="ORF">FOMPIDRAFT_1054595</name>
</gene>
<proteinExistence type="predicted"/>
<organism evidence="2 3">
    <name type="scientific">Fomitopsis schrenkii</name>
    <name type="common">Brown rot fungus</name>
    <dbReference type="NCBI Taxonomy" id="2126942"/>
    <lineage>
        <taxon>Eukaryota</taxon>
        <taxon>Fungi</taxon>
        <taxon>Dikarya</taxon>
        <taxon>Basidiomycota</taxon>
        <taxon>Agaricomycotina</taxon>
        <taxon>Agaricomycetes</taxon>
        <taxon>Polyporales</taxon>
        <taxon>Fomitopsis</taxon>
    </lineage>
</organism>
<dbReference type="EMBL" id="KE504218">
    <property type="protein sequence ID" value="EPS94969.1"/>
    <property type="molecule type" value="Genomic_DNA"/>
</dbReference>
<evidence type="ECO:0000256" key="1">
    <source>
        <dbReference type="SAM" id="MobiDB-lite"/>
    </source>
</evidence>